<dbReference type="InterPro" id="IPR052512">
    <property type="entry name" value="4CMD/NDH-1_regulator"/>
</dbReference>
<evidence type="ECO:0000259" key="1">
    <source>
        <dbReference type="Pfam" id="PF02627"/>
    </source>
</evidence>
<sequence>MMDRERAAADKIKRLYGEAGLMHEEDHDLEHLYELFAYGEIYNRSLLNDQQREIIALAVLSTNQTLNQLPEHVHAGLNAGLKAEEIQEVIIQCTPYIGFSKALEAVNVVNETLKAEGFELPLASQRQSDESDRFEKGLALQKRIFGERIDELRANAPRNQMHIQDALSAMCFGDFYTRGSLDVKTRELITLCVLAALGGCENQLRSHVQGNAAVGNSKELMIEAITVCLIHIGFPRTLNALNCINECLPE</sequence>
<dbReference type="AlphaFoldDB" id="A0A318KED0"/>
<accession>A0A318KED0</accession>
<dbReference type="InterPro" id="IPR003779">
    <property type="entry name" value="CMD-like"/>
</dbReference>
<dbReference type="GO" id="GO:0051920">
    <property type="term" value="F:peroxiredoxin activity"/>
    <property type="evidence" value="ECO:0007669"/>
    <property type="project" value="InterPro"/>
</dbReference>
<dbReference type="PANTHER" id="PTHR33570:SF2">
    <property type="entry name" value="CARBOXYMUCONOLACTONE DECARBOXYLASE-LIKE DOMAIN-CONTAINING PROTEIN"/>
    <property type="match status" value="1"/>
</dbReference>
<evidence type="ECO:0000313" key="3">
    <source>
        <dbReference type="Proteomes" id="UP000247612"/>
    </source>
</evidence>
<name>A0A318KED0_9FIRM</name>
<keyword evidence="3" id="KW-1185">Reference proteome</keyword>
<feature type="domain" description="Carboxymuconolactone decarboxylase-like" evidence="1">
    <location>
        <begin position="163"/>
        <end position="245"/>
    </location>
</feature>
<dbReference type="EMBL" id="QJKH01000016">
    <property type="protein sequence ID" value="PXX75963.1"/>
    <property type="molecule type" value="Genomic_DNA"/>
</dbReference>
<dbReference type="Pfam" id="PF02627">
    <property type="entry name" value="CMD"/>
    <property type="match status" value="2"/>
</dbReference>
<dbReference type="STRING" id="1034346.GCA_000313565_01780"/>
<protein>
    <submittedName>
        <fullName evidence="2">4-carboxymuconolactone decarboxylase</fullName>
    </submittedName>
</protein>
<gene>
    <name evidence="2" type="ORF">DES51_11654</name>
</gene>
<organism evidence="2 3">
    <name type="scientific">Dielma fastidiosa</name>
    <dbReference type="NCBI Taxonomy" id="1034346"/>
    <lineage>
        <taxon>Bacteria</taxon>
        <taxon>Bacillati</taxon>
        <taxon>Bacillota</taxon>
        <taxon>Erysipelotrichia</taxon>
        <taxon>Erysipelotrichales</taxon>
        <taxon>Erysipelotrichaceae</taxon>
        <taxon>Dielma</taxon>
    </lineage>
</organism>
<dbReference type="Gene3D" id="1.20.1290.10">
    <property type="entry name" value="AhpD-like"/>
    <property type="match status" value="1"/>
</dbReference>
<reference evidence="2 3" key="1">
    <citation type="submission" date="2018-05" db="EMBL/GenBank/DDBJ databases">
        <title>Genomic Encyclopedia of Type Strains, Phase IV (KMG-IV): sequencing the most valuable type-strain genomes for metagenomic binning, comparative biology and taxonomic classification.</title>
        <authorList>
            <person name="Goeker M."/>
        </authorList>
    </citation>
    <scope>NUCLEOTIDE SEQUENCE [LARGE SCALE GENOMIC DNA]</scope>
    <source>
        <strain evidence="2 3">JC118</strain>
    </source>
</reference>
<feature type="domain" description="Carboxymuconolactone decarboxylase-like" evidence="1">
    <location>
        <begin position="29"/>
        <end position="111"/>
    </location>
</feature>
<dbReference type="RefSeq" id="WP_022938084.1">
    <property type="nucleotide sequence ID" value="NZ_CABKRQ010000004.1"/>
</dbReference>
<comment type="caution">
    <text evidence="2">The sequence shown here is derived from an EMBL/GenBank/DDBJ whole genome shotgun (WGS) entry which is preliminary data.</text>
</comment>
<dbReference type="SUPFAM" id="SSF69118">
    <property type="entry name" value="AhpD-like"/>
    <property type="match status" value="1"/>
</dbReference>
<proteinExistence type="predicted"/>
<dbReference type="InterPro" id="IPR029032">
    <property type="entry name" value="AhpD-like"/>
</dbReference>
<evidence type="ECO:0000313" key="2">
    <source>
        <dbReference type="EMBL" id="PXX75963.1"/>
    </source>
</evidence>
<dbReference type="Proteomes" id="UP000247612">
    <property type="component" value="Unassembled WGS sequence"/>
</dbReference>
<dbReference type="PANTHER" id="PTHR33570">
    <property type="entry name" value="4-CARBOXYMUCONOLACTONE DECARBOXYLASE FAMILY PROTEIN"/>
    <property type="match status" value="1"/>
</dbReference>